<keyword evidence="3" id="KW-1185">Reference proteome</keyword>
<dbReference type="HOGENOM" id="CLU_1107260_0_0_1"/>
<organism evidence="2 3">
    <name type="scientific">Heterobasidion irregulare (strain TC 32-1)</name>
    <dbReference type="NCBI Taxonomy" id="747525"/>
    <lineage>
        <taxon>Eukaryota</taxon>
        <taxon>Fungi</taxon>
        <taxon>Dikarya</taxon>
        <taxon>Basidiomycota</taxon>
        <taxon>Agaricomycotina</taxon>
        <taxon>Agaricomycetes</taxon>
        <taxon>Russulales</taxon>
        <taxon>Bondarzewiaceae</taxon>
        <taxon>Heterobasidion</taxon>
        <taxon>Heterobasidion annosum species complex</taxon>
    </lineage>
</organism>
<dbReference type="GeneID" id="20676652"/>
<dbReference type="RefSeq" id="XP_009552352.1">
    <property type="nucleotide sequence ID" value="XM_009554057.1"/>
</dbReference>
<accession>W4JSP8</accession>
<feature type="compositionally biased region" description="Low complexity" evidence="1">
    <location>
        <begin position="236"/>
        <end position="251"/>
    </location>
</feature>
<dbReference type="EMBL" id="KI925465">
    <property type="protein sequence ID" value="ETW76135.1"/>
    <property type="molecule type" value="Genomic_DNA"/>
</dbReference>
<proteinExistence type="predicted"/>
<dbReference type="AlphaFoldDB" id="W4JSP8"/>
<gene>
    <name evidence="2" type="ORF">HETIRDRAFT_455696</name>
</gene>
<feature type="compositionally biased region" description="Low complexity" evidence="1">
    <location>
        <begin position="129"/>
        <end position="140"/>
    </location>
</feature>
<dbReference type="KEGG" id="hir:HETIRDRAFT_455696"/>
<name>W4JSP8_HETIT</name>
<sequence>MCLHPAVHIWKTALTARFLPQKPPVTTLDTPAQLWLIASRIRRAPARAPARTARERRSIGPTPRRTPAPSVAACGSKRALARAARRWRGICRRGDDTGLEIARTAAHSSFLVPSCKETRISPALPVWGSTPSRLSHSPPRSARHHSSLVPASSARISHRIVLAHPFAPNNERTSFENESEDASKRPIHIPRGIERASAFEKGPAKKPINRDAGDATMRSRPRRTTKHPSRPPGYLRPAPQRRGGTPTTTPA</sequence>
<feature type="region of interest" description="Disordered" evidence="1">
    <location>
        <begin position="165"/>
        <end position="251"/>
    </location>
</feature>
<feature type="region of interest" description="Disordered" evidence="1">
    <location>
        <begin position="46"/>
        <end position="70"/>
    </location>
</feature>
<evidence type="ECO:0000256" key="1">
    <source>
        <dbReference type="SAM" id="MobiDB-lite"/>
    </source>
</evidence>
<reference evidence="2 3" key="1">
    <citation type="journal article" date="2012" name="New Phytol.">
        <title>Insight into trade-off between wood decay and parasitism from the genome of a fungal forest pathogen.</title>
        <authorList>
            <person name="Olson A."/>
            <person name="Aerts A."/>
            <person name="Asiegbu F."/>
            <person name="Belbahri L."/>
            <person name="Bouzid O."/>
            <person name="Broberg A."/>
            <person name="Canback B."/>
            <person name="Coutinho P.M."/>
            <person name="Cullen D."/>
            <person name="Dalman K."/>
            <person name="Deflorio G."/>
            <person name="van Diepen L.T."/>
            <person name="Dunand C."/>
            <person name="Duplessis S."/>
            <person name="Durling M."/>
            <person name="Gonthier P."/>
            <person name="Grimwood J."/>
            <person name="Fossdal C.G."/>
            <person name="Hansson D."/>
            <person name="Henrissat B."/>
            <person name="Hietala A."/>
            <person name="Himmelstrand K."/>
            <person name="Hoffmeister D."/>
            <person name="Hogberg N."/>
            <person name="James T.Y."/>
            <person name="Karlsson M."/>
            <person name="Kohler A."/>
            <person name="Kues U."/>
            <person name="Lee Y.H."/>
            <person name="Lin Y.C."/>
            <person name="Lind M."/>
            <person name="Lindquist E."/>
            <person name="Lombard V."/>
            <person name="Lucas S."/>
            <person name="Lunden K."/>
            <person name="Morin E."/>
            <person name="Murat C."/>
            <person name="Park J."/>
            <person name="Raffaello T."/>
            <person name="Rouze P."/>
            <person name="Salamov A."/>
            <person name="Schmutz J."/>
            <person name="Solheim H."/>
            <person name="Stahlberg J."/>
            <person name="Velez H."/>
            <person name="de Vries R.P."/>
            <person name="Wiebenga A."/>
            <person name="Woodward S."/>
            <person name="Yakovlev I."/>
            <person name="Garbelotto M."/>
            <person name="Martin F."/>
            <person name="Grigoriev I.V."/>
            <person name="Stenlid J."/>
        </authorList>
    </citation>
    <scope>NUCLEOTIDE SEQUENCE [LARGE SCALE GENOMIC DNA]</scope>
    <source>
        <strain evidence="2 3">TC 32-1</strain>
    </source>
</reference>
<evidence type="ECO:0000313" key="3">
    <source>
        <dbReference type="Proteomes" id="UP000030671"/>
    </source>
</evidence>
<feature type="compositionally biased region" description="Basic residues" evidence="1">
    <location>
        <begin position="219"/>
        <end position="229"/>
    </location>
</feature>
<protein>
    <submittedName>
        <fullName evidence="2">Uncharacterized protein</fullName>
    </submittedName>
</protein>
<dbReference type="InParanoid" id="W4JSP8"/>
<evidence type="ECO:0000313" key="2">
    <source>
        <dbReference type="EMBL" id="ETW76135.1"/>
    </source>
</evidence>
<dbReference type="Proteomes" id="UP000030671">
    <property type="component" value="Unassembled WGS sequence"/>
</dbReference>
<feature type="region of interest" description="Disordered" evidence="1">
    <location>
        <begin position="122"/>
        <end position="151"/>
    </location>
</feature>